<evidence type="ECO:0000313" key="1">
    <source>
        <dbReference type="EMBL" id="PIW19663.1"/>
    </source>
</evidence>
<sequence>MYKKASYLLGAAAFVLLTGCGGNEYEKVIRENLKGLQSQNLNQVMATIDRQSPAYESTKQQVTELIKGYNLEFKIESMDVFEAPSNEKQQAEKSKTENQDALGVTEELAGMITEADRDKAMEERRRKELEESQRPLIAKVKVVQVTKKKKDNISKFTDNRITVVHTLYKYPSDEKPAWKIFSSEITAGENLPAS</sequence>
<comment type="caution">
    <text evidence="1">The sequence shown here is derived from an EMBL/GenBank/DDBJ whole genome shotgun (WGS) entry which is preliminary data.</text>
</comment>
<proteinExistence type="predicted"/>
<reference evidence="1 2" key="1">
    <citation type="submission" date="2017-09" db="EMBL/GenBank/DDBJ databases">
        <title>Depth-based differentiation of microbial function through sediment-hosted aquifers and enrichment of novel symbionts in the deep terrestrial subsurface.</title>
        <authorList>
            <person name="Probst A.J."/>
            <person name="Ladd B."/>
            <person name="Jarett J.K."/>
            <person name="Geller-Mcgrath D.E."/>
            <person name="Sieber C.M."/>
            <person name="Emerson J.B."/>
            <person name="Anantharaman K."/>
            <person name="Thomas B.C."/>
            <person name="Malmstrom R."/>
            <person name="Stieglmeier M."/>
            <person name="Klingl A."/>
            <person name="Woyke T."/>
            <person name="Ryan C.M."/>
            <person name="Banfield J.F."/>
        </authorList>
    </citation>
    <scope>NUCLEOTIDE SEQUENCE [LARGE SCALE GENOMIC DNA]</scope>
    <source>
        <strain evidence="1">CG17_big_fil_post_rev_8_21_14_2_50_48_46</strain>
    </source>
</reference>
<dbReference type="EMBL" id="PFFQ01000001">
    <property type="protein sequence ID" value="PIW19663.1"/>
    <property type="molecule type" value="Genomic_DNA"/>
</dbReference>
<evidence type="ECO:0000313" key="2">
    <source>
        <dbReference type="Proteomes" id="UP000231019"/>
    </source>
</evidence>
<dbReference type="PROSITE" id="PS51257">
    <property type="entry name" value="PROKAR_LIPOPROTEIN"/>
    <property type="match status" value="1"/>
</dbReference>
<organism evidence="1 2">
    <name type="scientific">bacterium (Candidatus Blackallbacteria) CG17_big_fil_post_rev_8_21_14_2_50_48_46</name>
    <dbReference type="NCBI Taxonomy" id="2014261"/>
    <lineage>
        <taxon>Bacteria</taxon>
        <taxon>Candidatus Blackallbacteria</taxon>
    </lineage>
</organism>
<evidence type="ECO:0008006" key="3">
    <source>
        <dbReference type="Google" id="ProtNLM"/>
    </source>
</evidence>
<dbReference type="Proteomes" id="UP000231019">
    <property type="component" value="Unassembled WGS sequence"/>
</dbReference>
<gene>
    <name evidence="1" type="ORF">COW36_00075</name>
</gene>
<protein>
    <recommendedName>
        <fullName evidence="3">Lipoprotein</fullName>
    </recommendedName>
</protein>
<name>A0A2M7GCG5_9BACT</name>
<accession>A0A2M7GCG5</accession>
<dbReference type="AlphaFoldDB" id="A0A2M7GCG5"/>